<evidence type="ECO:0000313" key="2">
    <source>
        <dbReference type="EMBL" id="MDK2123371.1"/>
    </source>
</evidence>
<evidence type="ECO:0000313" key="3">
    <source>
        <dbReference type="Proteomes" id="UP001172778"/>
    </source>
</evidence>
<reference evidence="2" key="1">
    <citation type="submission" date="2023-03" db="EMBL/GenBank/DDBJ databases">
        <title>Chitinimonas shenzhenensis gen. nov., sp. nov., a novel member of family Burkholderiaceae isolated from activated sludge collected in Shen Zhen, China.</title>
        <authorList>
            <person name="Wang X."/>
        </authorList>
    </citation>
    <scope>NUCLEOTIDE SEQUENCE</scope>
    <source>
        <strain evidence="2">DQS-5</strain>
    </source>
</reference>
<comment type="caution">
    <text evidence="2">The sequence shown here is derived from an EMBL/GenBank/DDBJ whole genome shotgun (WGS) entry which is preliminary data.</text>
</comment>
<name>A0ABT7DTM1_9NEIS</name>
<keyword evidence="3" id="KW-1185">Reference proteome</keyword>
<proteinExistence type="predicted"/>
<gene>
    <name evidence="2" type="ORF">PZA18_04815</name>
</gene>
<dbReference type="Proteomes" id="UP001172778">
    <property type="component" value="Unassembled WGS sequence"/>
</dbReference>
<evidence type="ECO:0000256" key="1">
    <source>
        <dbReference type="SAM" id="MobiDB-lite"/>
    </source>
</evidence>
<accession>A0ABT7DTM1</accession>
<sequence>MFNTEVPKPFVPVIIVLVYVIRTLGPVGKPNFKFAYFDPDGNVIDQGKIVFNKKSVVWYLFGNSPRDNIVMTGIDLQNSGGQVDALKQSFFSISFTNYCKTRTTIGIRLDFQDNTNPDSPINFSSTDPQIINEPGETLLD</sequence>
<dbReference type="RefSeq" id="WP_284099661.1">
    <property type="nucleotide sequence ID" value="NZ_JARRAF010000004.1"/>
</dbReference>
<feature type="region of interest" description="Disordered" evidence="1">
    <location>
        <begin position="118"/>
        <end position="140"/>
    </location>
</feature>
<protein>
    <submittedName>
        <fullName evidence="2">Uncharacterized protein</fullName>
    </submittedName>
</protein>
<dbReference type="EMBL" id="JARRAF010000004">
    <property type="protein sequence ID" value="MDK2123371.1"/>
    <property type="molecule type" value="Genomic_DNA"/>
</dbReference>
<feature type="compositionally biased region" description="Polar residues" evidence="1">
    <location>
        <begin position="118"/>
        <end position="129"/>
    </location>
</feature>
<organism evidence="2 3">
    <name type="scientific">Parachitinimonas caeni</name>
    <dbReference type="NCBI Taxonomy" id="3031301"/>
    <lineage>
        <taxon>Bacteria</taxon>
        <taxon>Pseudomonadati</taxon>
        <taxon>Pseudomonadota</taxon>
        <taxon>Betaproteobacteria</taxon>
        <taxon>Neisseriales</taxon>
        <taxon>Chitinibacteraceae</taxon>
        <taxon>Parachitinimonas</taxon>
    </lineage>
</organism>